<evidence type="ECO:0000256" key="7">
    <source>
        <dbReference type="HAMAP-Rule" id="MF_00258"/>
    </source>
</evidence>
<feature type="binding site" evidence="7">
    <location>
        <begin position="74"/>
        <end position="75"/>
    </location>
    <ligand>
        <name>substrate</name>
    </ligand>
</feature>
<keyword evidence="3 7" id="KW-0133">Cell shape</keyword>
<keyword evidence="4 7" id="KW-0573">Peptidoglycan synthesis</keyword>
<evidence type="ECO:0000256" key="6">
    <source>
        <dbReference type="ARBA" id="ARBA00023316"/>
    </source>
</evidence>
<reference evidence="8 9" key="1">
    <citation type="submission" date="2010-12" db="EMBL/GenBank/DDBJ databases">
        <title>Complete sequence of Ethanoligenens harbinense YUAN-3.</title>
        <authorList>
            <person name="Lucas S."/>
            <person name="Copeland A."/>
            <person name="Lapidus A."/>
            <person name="Cheng J.-F."/>
            <person name="Bruce D."/>
            <person name="Goodwin L."/>
            <person name="Pitluck S."/>
            <person name="Chertkov O."/>
            <person name="Misra M."/>
            <person name="Detter J.C."/>
            <person name="Han C."/>
            <person name="Tapia R."/>
            <person name="Land M."/>
            <person name="Hauser L."/>
            <person name="Jeffries C."/>
            <person name="Kyrpides N."/>
            <person name="Ivanova N."/>
            <person name="Mikhailova N."/>
            <person name="Wang A."/>
            <person name="Mouttaki H."/>
            <person name="He Z."/>
            <person name="Zhou J."/>
            <person name="Hemme C.L."/>
            <person name="Woyke T."/>
        </authorList>
    </citation>
    <scope>NUCLEOTIDE SEQUENCE [LARGE SCALE GENOMIC DNA]</scope>
    <source>
        <strain evidence="9">DSM 18485 / JCM 12961 / CGMCC 1.5033 / YUAN-3</strain>
    </source>
</reference>
<evidence type="ECO:0000256" key="3">
    <source>
        <dbReference type="ARBA" id="ARBA00022960"/>
    </source>
</evidence>
<dbReference type="AlphaFoldDB" id="E6U2W4"/>
<feature type="active site" description="Proton donor/acceptor" evidence="7">
    <location>
        <position position="73"/>
    </location>
</feature>
<protein>
    <recommendedName>
        <fullName evidence="2 7">Glutamate racemase</fullName>
        <ecNumber evidence="2 7">5.1.1.3</ecNumber>
    </recommendedName>
</protein>
<proteinExistence type="inferred from homology"/>
<dbReference type="Gene3D" id="3.40.50.1860">
    <property type="match status" value="2"/>
</dbReference>
<feature type="active site" description="Proton donor/acceptor" evidence="7">
    <location>
        <position position="186"/>
    </location>
</feature>
<dbReference type="GO" id="GO:0009252">
    <property type="term" value="P:peptidoglycan biosynthetic process"/>
    <property type="evidence" value="ECO:0007669"/>
    <property type="project" value="UniProtKB-UniRule"/>
</dbReference>
<comment type="pathway">
    <text evidence="7">Cell wall biogenesis; peptidoglycan biosynthesis.</text>
</comment>
<dbReference type="STRING" id="663278.Ethha_0762"/>
<dbReference type="NCBIfam" id="TIGR00067">
    <property type="entry name" value="glut_race"/>
    <property type="match status" value="1"/>
</dbReference>
<feature type="binding site" evidence="7">
    <location>
        <begin position="10"/>
        <end position="11"/>
    </location>
    <ligand>
        <name>substrate</name>
    </ligand>
</feature>
<evidence type="ECO:0000313" key="9">
    <source>
        <dbReference type="Proteomes" id="UP000001551"/>
    </source>
</evidence>
<feature type="binding site" evidence="7">
    <location>
        <begin position="42"/>
        <end position="43"/>
    </location>
    <ligand>
        <name>substrate</name>
    </ligand>
</feature>
<dbReference type="SUPFAM" id="SSF53681">
    <property type="entry name" value="Aspartate/glutamate racemase"/>
    <property type="match status" value="2"/>
</dbReference>
<dbReference type="GO" id="GO:0008360">
    <property type="term" value="P:regulation of cell shape"/>
    <property type="evidence" value="ECO:0007669"/>
    <property type="project" value="UniProtKB-KW"/>
</dbReference>
<dbReference type="GO" id="GO:0071555">
    <property type="term" value="P:cell wall organization"/>
    <property type="evidence" value="ECO:0007669"/>
    <property type="project" value="UniProtKB-KW"/>
</dbReference>
<dbReference type="InterPro" id="IPR001920">
    <property type="entry name" value="Asp/Glu_race"/>
</dbReference>
<keyword evidence="5 7" id="KW-0413">Isomerase</keyword>
<dbReference type="EMBL" id="CP002400">
    <property type="protein sequence ID" value="ADU26331.1"/>
    <property type="molecule type" value="Genomic_DNA"/>
</dbReference>
<feature type="binding site" evidence="7">
    <location>
        <begin position="187"/>
        <end position="188"/>
    </location>
    <ligand>
        <name>substrate</name>
    </ligand>
</feature>
<evidence type="ECO:0000256" key="4">
    <source>
        <dbReference type="ARBA" id="ARBA00022984"/>
    </source>
</evidence>
<dbReference type="InterPro" id="IPR004391">
    <property type="entry name" value="Glu_race"/>
</dbReference>
<dbReference type="FunFam" id="3.40.50.1860:FF:000001">
    <property type="entry name" value="Glutamate racemase"/>
    <property type="match status" value="1"/>
</dbReference>
<comment type="function">
    <text evidence="7">Provides the (R)-glutamate required for cell wall biosynthesis.</text>
</comment>
<comment type="similarity">
    <text evidence="7">Belongs to the aspartate/glutamate racemases family.</text>
</comment>
<dbReference type="RefSeq" id="WP_013484701.1">
    <property type="nucleotide sequence ID" value="NC_014828.1"/>
</dbReference>
<dbReference type="PANTHER" id="PTHR21198">
    <property type="entry name" value="GLUTAMATE RACEMASE"/>
    <property type="match status" value="1"/>
</dbReference>
<comment type="catalytic activity">
    <reaction evidence="1 7">
        <text>L-glutamate = D-glutamate</text>
        <dbReference type="Rhea" id="RHEA:12813"/>
        <dbReference type="ChEBI" id="CHEBI:29985"/>
        <dbReference type="ChEBI" id="CHEBI:29986"/>
        <dbReference type="EC" id="5.1.1.3"/>
    </reaction>
</comment>
<dbReference type="GO" id="GO:0008881">
    <property type="term" value="F:glutamate racemase activity"/>
    <property type="evidence" value="ECO:0007669"/>
    <property type="project" value="UniProtKB-UniRule"/>
</dbReference>
<evidence type="ECO:0000313" key="8">
    <source>
        <dbReference type="EMBL" id="ADU26331.1"/>
    </source>
</evidence>
<sequence>MDNRPIGVFDSGLGGLTVIRALERTLPHEDLIYFGDTGRVPYGTKGNDTIVKYSEQIVRFLRGFDVKAILIACNTVSSVAFEEVCAQAGVPVFGVVEPAVEAAVRTTRGGEILVLGTSATVRSGAYEQAIHRYLPDAGVRSRACPLFVPLVENGHFAAGDQLAELAAHEYLDSFIGQGVDTVILGCTHYPILRSLIAKIMGGQVELVDSGCEMAVRAAVAMDERGLLTDREEPGRQNFYVSDYSEDFTRLAGVLLEHSLAGYVEKTNIEKY</sequence>
<evidence type="ECO:0000256" key="2">
    <source>
        <dbReference type="ARBA" id="ARBA00013090"/>
    </source>
</evidence>
<evidence type="ECO:0000256" key="1">
    <source>
        <dbReference type="ARBA" id="ARBA00001602"/>
    </source>
</evidence>
<keyword evidence="6 7" id="KW-0961">Cell wall biogenesis/degradation</keyword>
<evidence type="ECO:0000256" key="5">
    <source>
        <dbReference type="ARBA" id="ARBA00023235"/>
    </source>
</evidence>
<dbReference type="Pfam" id="PF01177">
    <property type="entry name" value="Asp_Glu_race"/>
    <property type="match status" value="1"/>
</dbReference>
<dbReference type="eggNOG" id="COG0796">
    <property type="taxonomic scope" value="Bacteria"/>
</dbReference>
<organism evidence="8 9">
    <name type="scientific">Ethanoligenens harbinense (strain DSM 18485 / JCM 12961 / CGMCC 1.5033 / YUAN-3)</name>
    <dbReference type="NCBI Taxonomy" id="663278"/>
    <lineage>
        <taxon>Bacteria</taxon>
        <taxon>Bacillati</taxon>
        <taxon>Bacillota</taxon>
        <taxon>Clostridia</taxon>
        <taxon>Eubacteriales</taxon>
        <taxon>Oscillospiraceae</taxon>
        <taxon>Ethanoligenens</taxon>
    </lineage>
</organism>
<dbReference type="PROSITE" id="PS00924">
    <property type="entry name" value="ASP_GLU_RACEMASE_2"/>
    <property type="match status" value="1"/>
</dbReference>
<dbReference type="UniPathway" id="UPA00219"/>
<dbReference type="InterPro" id="IPR015942">
    <property type="entry name" value="Asp/Glu/hydantoin_racemase"/>
</dbReference>
<dbReference type="InterPro" id="IPR033134">
    <property type="entry name" value="Asp/Glu_racemase_AS_2"/>
</dbReference>
<dbReference type="HAMAP" id="MF_00258">
    <property type="entry name" value="Glu_racemase"/>
    <property type="match status" value="1"/>
</dbReference>
<dbReference type="PANTHER" id="PTHR21198:SF2">
    <property type="entry name" value="GLUTAMATE RACEMASE"/>
    <property type="match status" value="1"/>
</dbReference>
<dbReference type="EC" id="5.1.1.3" evidence="2 7"/>
<gene>
    <name evidence="7" type="primary">murI</name>
    <name evidence="8" type="ordered locus">Ethha_0762</name>
</gene>
<name>E6U2W4_ETHHY</name>
<dbReference type="HOGENOM" id="CLU_052344_0_2_9"/>
<dbReference type="KEGG" id="eha:Ethha_0762"/>
<accession>E6U2W4</accession>
<dbReference type="Proteomes" id="UP000001551">
    <property type="component" value="Chromosome"/>
</dbReference>
<keyword evidence="9" id="KW-1185">Reference proteome</keyword>